<reference evidence="2" key="1">
    <citation type="journal article" date="2019" name="BMC Genomics">
        <title>A new reference genome for Sorghum bicolor reveals high levels of sequence similarity between sweet and grain genotypes: implications for the genetics of sugar metabolism.</title>
        <authorList>
            <person name="Cooper E.A."/>
            <person name="Brenton Z.W."/>
            <person name="Flinn B.S."/>
            <person name="Jenkins J."/>
            <person name="Shu S."/>
            <person name="Flowers D."/>
            <person name="Luo F."/>
            <person name="Wang Y."/>
            <person name="Xia P."/>
            <person name="Barry K."/>
            <person name="Daum C."/>
            <person name="Lipzen A."/>
            <person name="Yoshinaga Y."/>
            <person name="Schmutz J."/>
            <person name="Saski C."/>
            <person name="Vermerris W."/>
            <person name="Kresovich S."/>
        </authorList>
    </citation>
    <scope>NUCLEOTIDE SEQUENCE</scope>
</reference>
<evidence type="ECO:0000313" key="2">
    <source>
        <dbReference type="EMBL" id="KAG0512500.1"/>
    </source>
</evidence>
<dbReference type="AlphaFoldDB" id="A0A921TZC7"/>
<organism evidence="2 3">
    <name type="scientific">Sorghum bicolor</name>
    <name type="common">Sorghum</name>
    <name type="synonym">Sorghum vulgare</name>
    <dbReference type="NCBI Taxonomy" id="4558"/>
    <lineage>
        <taxon>Eukaryota</taxon>
        <taxon>Viridiplantae</taxon>
        <taxon>Streptophyta</taxon>
        <taxon>Embryophyta</taxon>
        <taxon>Tracheophyta</taxon>
        <taxon>Spermatophyta</taxon>
        <taxon>Magnoliopsida</taxon>
        <taxon>Liliopsida</taxon>
        <taxon>Poales</taxon>
        <taxon>Poaceae</taxon>
        <taxon>PACMAD clade</taxon>
        <taxon>Panicoideae</taxon>
        <taxon>Andropogonodae</taxon>
        <taxon>Andropogoneae</taxon>
        <taxon>Sorghinae</taxon>
        <taxon>Sorghum</taxon>
    </lineage>
</organism>
<feature type="region of interest" description="Disordered" evidence="1">
    <location>
        <begin position="1"/>
        <end position="26"/>
    </location>
</feature>
<evidence type="ECO:0000313" key="3">
    <source>
        <dbReference type="Proteomes" id="UP000807115"/>
    </source>
</evidence>
<dbReference type="Proteomes" id="UP000807115">
    <property type="component" value="Chromosome 10"/>
</dbReference>
<sequence length="77" mass="8828">MLHPAGRSRSVPASTGLPPPPYASYRGLPHSLRRRVRPCLRPDCRGFQQTRRVFVKIPERNELAVFCSIPCFFSFNE</sequence>
<gene>
    <name evidence="2" type="ORF">BDA96_10G019300</name>
</gene>
<proteinExistence type="predicted"/>
<dbReference type="EMBL" id="CM027689">
    <property type="protein sequence ID" value="KAG0512500.1"/>
    <property type="molecule type" value="Genomic_DNA"/>
</dbReference>
<accession>A0A921TZC7</accession>
<comment type="caution">
    <text evidence="2">The sequence shown here is derived from an EMBL/GenBank/DDBJ whole genome shotgun (WGS) entry which is preliminary data.</text>
</comment>
<evidence type="ECO:0000256" key="1">
    <source>
        <dbReference type="SAM" id="MobiDB-lite"/>
    </source>
</evidence>
<name>A0A921TZC7_SORBI</name>
<protein>
    <submittedName>
        <fullName evidence="2">Uncharacterized protein</fullName>
    </submittedName>
</protein>
<reference evidence="2" key="2">
    <citation type="submission" date="2020-10" db="EMBL/GenBank/DDBJ databases">
        <authorList>
            <person name="Cooper E.A."/>
            <person name="Brenton Z.W."/>
            <person name="Flinn B.S."/>
            <person name="Jenkins J."/>
            <person name="Shu S."/>
            <person name="Flowers D."/>
            <person name="Luo F."/>
            <person name="Wang Y."/>
            <person name="Xia P."/>
            <person name="Barry K."/>
            <person name="Daum C."/>
            <person name="Lipzen A."/>
            <person name="Yoshinaga Y."/>
            <person name="Schmutz J."/>
            <person name="Saski C."/>
            <person name="Vermerris W."/>
            <person name="Kresovich S."/>
        </authorList>
    </citation>
    <scope>NUCLEOTIDE SEQUENCE</scope>
</reference>